<accession>A0ABU1IDJ3</accession>
<sequence>MHRFVLVFLLLLLPVQWTWAAAASICRHESGAASQHFGHHDHRHEVGVNGGSLVEKLSDTGAQLSDVDHADCANCHGAAPALTALHHAPALHQPLPQGATPYLRAVTSGIPERLIRPPHTRFL</sequence>
<dbReference type="RefSeq" id="WP_309828442.1">
    <property type="nucleotide sequence ID" value="NZ_JAVIZX010000001.1"/>
</dbReference>
<keyword evidence="1" id="KW-0732">Signal</keyword>
<evidence type="ECO:0000256" key="1">
    <source>
        <dbReference type="SAM" id="SignalP"/>
    </source>
</evidence>
<gene>
    <name evidence="2" type="ORF">QE399_002018</name>
</gene>
<organism evidence="2 3">
    <name type="scientific">Paracidovorax wautersii</name>
    <dbReference type="NCBI Taxonomy" id="1177982"/>
    <lineage>
        <taxon>Bacteria</taxon>
        <taxon>Pseudomonadati</taxon>
        <taxon>Pseudomonadota</taxon>
        <taxon>Betaproteobacteria</taxon>
        <taxon>Burkholderiales</taxon>
        <taxon>Comamonadaceae</taxon>
        <taxon>Paracidovorax</taxon>
    </lineage>
</organism>
<feature type="signal peptide" evidence="1">
    <location>
        <begin position="1"/>
        <end position="20"/>
    </location>
</feature>
<comment type="caution">
    <text evidence="2">The sequence shown here is derived from an EMBL/GenBank/DDBJ whole genome shotgun (WGS) entry which is preliminary data.</text>
</comment>
<name>A0ABU1IDJ3_9BURK</name>
<evidence type="ECO:0008006" key="4">
    <source>
        <dbReference type="Google" id="ProtNLM"/>
    </source>
</evidence>
<dbReference type="EMBL" id="JAVIZX010000001">
    <property type="protein sequence ID" value="MDR6214329.1"/>
    <property type="molecule type" value="Genomic_DNA"/>
</dbReference>
<dbReference type="Proteomes" id="UP001267710">
    <property type="component" value="Unassembled WGS sequence"/>
</dbReference>
<reference evidence="2 3" key="1">
    <citation type="submission" date="2023-08" db="EMBL/GenBank/DDBJ databases">
        <title>Functional and genomic diversity of the sorghum phyllosphere microbiome.</title>
        <authorList>
            <person name="Shade A."/>
        </authorList>
    </citation>
    <scope>NUCLEOTIDE SEQUENCE [LARGE SCALE GENOMIC DNA]</scope>
    <source>
        <strain evidence="2 3">SORGH_AS_0335</strain>
    </source>
</reference>
<proteinExistence type="predicted"/>
<protein>
    <recommendedName>
        <fullName evidence="4">Cobalt-zinc-cadmium resistance protein CzcI</fullName>
    </recommendedName>
</protein>
<evidence type="ECO:0000313" key="2">
    <source>
        <dbReference type="EMBL" id="MDR6214329.1"/>
    </source>
</evidence>
<feature type="chain" id="PRO_5045566849" description="Cobalt-zinc-cadmium resistance protein CzcI" evidence="1">
    <location>
        <begin position="21"/>
        <end position="123"/>
    </location>
</feature>
<evidence type="ECO:0000313" key="3">
    <source>
        <dbReference type="Proteomes" id="UP001267710"/>
    </source>
</evidence>
<keyword evidence="3" id="KW-1185">Reference proteome</keyword>